<sequence>IAKRGRRFVFGADGSDVAVVLRLCPCTPVEKASLSLDPFDPFPLVPVSLSFAAPIQIVVLGGNGFVGSAICKAAALKGIEVVSISR</sequence>
<evidence type="ECO:0000313" key="3">
    <source>
        <dbReference type="Proteomes" id="UP000287651"/>
    </source>
</evidence>
<dbReference type="AlphaFoldDB" id="A0A426XWK6"/>
<reference evidence="2 3" key="1">
    <citation type="journal article" date="2014" name="Agronomy (Basel)">
        <title>A Draft Genome Sequence for Ensete ventricosum, the Drought-Tolerant Tree Against Hunger.</title>
        <authorList>
            <person name="Harrison J."/>
            <person name="Moore K.A."/>
            <person name="Paszkiewicz K."/>
            <person name="Jones T."/>
            <person name="Grant M."/>
            <person name="Ambacheew D."/>
            <person name="Muzemil S."/>
            <person name="Studholme D.J."/>
        </authorList>
    </citation>
    <scope>NUCLEOTIDE SEQUENCE [LARGE SCALE GENOMIC DNA]</scope>
</reference>
<evidence type="ECO:0000313" key="2">
    <source>
        <dbReference type="EMBL" id="RRT43740.1"/>
    </source>
</evidence>
<accession>A0A426XWK6</accession>
<dbReference type="SUPFAM" id="SSF51735">
    <property type="entry name" value="NAD(P)-binding Rossmann-fold domains"/>
    <property type="match status" value="1"/>
</dbReference>
<gene>
    <name evidence="2" type="ORF">B296_00042341</name>
</gene>
<feature type="domain" description="NAD-dependent epimerase/dehydratase" evidence="1">
    <location>
        <begin position="57"/>
        <end position="86"/>
    </location>
</feature>
<feature type="non-terminal residue" evidence="2">
    <location>
        <position position="1"/>
    </location>
</feature>
<organism evidence="2 3">
    <name type="scientific">Ensete ventricosum</name>
    <name type="common">Abyssinian banana</name>
    <name type="synonym">Musa ensete</name>
    <dbReference type="NCBI Taxonomy" id="4639"/>
    <lineage>
        <taxon>Eukaryota</taxon>
        <taxon>Viridiplantae</taxon>
        <taxon>Streptophyta</taxon>
        <taxon>Embryophyta</taxon>
        <taxon>Tracheophyta</taxon>
        <taxon>Spermatophyta</taxon>
        <taxon>Magnoliopsida</taxon>
        <taxon>Liliopsida</taxon>
        <taxon>Zingiberales</taxon>
        <taxon>Musaceae</taxon>
        <taxon>Ensete</taxon>
    </lineage>
</organism>
<dbReference type="EMBL" id="AMZH03016933">
    <property type="protein sequence ID" value="RRT43740.1"/>
    <property type="molecule type" value="Genomic_DNA"/>
</dbReference>
<dbReference type="InterPro" id="IPR036291">
    <property type="entry name" value="NAD(P)-bd_dom_sf"/>
</dbReference>
<name>A0A426XWK6_ENSVE</name>
<dbReference type="Gene3D" id="3.40.50.720">
    <property type="entry name" value="NAD(P)-binding Rossmann-like Domain"/>
    <property type="match status" value="1"/>
</dbReference>
<comment type="caution">
    <text evidence="2">The sequence shown here is derived from an EMBL/GenBank/DDBJ whole genome shotgun (WGS) entry which is preliminary data.</text>
</comment>
<proteinExistence type="predicted"/>
<dbReference type="Pfam" id="PF01370">
    <property type="entry name" value="Epimerase"/>
    <property type="match status" value="1"/>
</dbReference>
<protein>
    <recommendedName>
        <fullName evidence="1">NAD-dependent epimerase/dehydratase domain-containing protein</fullName>
    </recommendedName>
</protein>
<dbReference type="Proteomes" id="UP000287651">
    <property type="component" value="Unassembled WGS sequence"/>
</dbReference>
<evidence type="ECO:0000259" key="1">
    <source>
        <dbReference type="Pfam" id="PF01370"/>
    </source>
</evidence>
<dbReference type="InterPro" id="IPR001509">
    <property type="entry name" value="Epimerase_deHydtase"/>
</dbReference>